<name>A0A146LBJ1_LYGHE</name>
<gene>
    <name evidence="2" type="ORF">g.51156</name>
    <name evidence="1" type="ORF">g.51157</name>
</gene>
<proteinExistence type="predicted"/>
<accession>A0A146LBJ1</accession>
<sequence>MLIAILALVACACAQQIPDCRNVNDRVDAVVGASDYLMWLHGAAPPVDDFQHDFTVSILGFPMTVSLEVEDGALSSLKSLARSGPAMECSTSNFQTLEANFIYDVLQADYVALTVKLWRWELQGSFSYRVRPTVNLAIAQGGSECTLESFSFVNTDNVEYIFKIDETTWKGWLVGKMLRRALEKDGGATPLLTSVLKAAQTTADSYFRQAWCQPLV</sequence>
<dbReference type="EMBL" id="GDHC01008798">
    <property type="protein sequence ID" value="JAQ09831.1"/>
    <property type="molecule type" value="Transcribed_RNA"/>
</dbReference>
<dbReference type="EMBL" id="GDHC01012978">
    <property type="protein sequence ID" value="JAQ05651.1"/>
    <property type="molecule type" value="Transcribed_RNA"/>
</dbReference>
<reference evidence="1" key="1">
    <citation type="journal article" date="2016" name="Gigascience">
        <title>De novo construction of an expanded transcriptome assembly for the western tarnished plant bug, Lygus hesperus.</title>
        <authorList>
            <person name="Tassone E.E."/>
            <person name="Geib S.M."/>
            <person name="Hall B."/>
            <person name="Fabrick J.A."/>
            <person name="Brent C.S."/>
            <person name="Hull J.J."/>
        </authorList>
    </citation>
    <scope>NUCLEOTIDE SEQUENCE</scope>
</reference>
<dbReference type="AlphaFoldDB" id="A0A146LBJ1"/>
<organism evidence="1">
    <name type="scientific">Lygus hesperus</name>
    <name type="common">Western plant bug</name>
    <dbReference type="NCBI Taxonomy" id="30085"/>
    <lineage>
        <taxon>Eukaryota</taxon>
        <taxon>Metazoa</taxon>
        <taxon>Ecdysozoa</taxon>
        <taxon>Arthropoda</taxon>
        <taxon>Hexapoda</taxon>
        <taxon>Insecta</taxon>
        <taxon>Pterygota</taxon>
        <taxon>Neoptera</taxon>
        <taxon>Paraneoptera</taxon>
        <taxon>Hemiptera</taxon>
        <taxon>Heteroptera</taxon>
        <taxon>Panheteroptera</taxon>
        <taxon>Cimicomorpha</taxon>
        <taxon>Miridae</taxon>
        <taxon>Mirini</taxon>
        <taxon>Lygus</taxon>
    </lineage>
</organism>
<evidence type="ECO:0000313" key="1">
    <source>
        <dbReference type="EMBL" id="JAQ05651.1"/>
    </source>
</evidence>
<evidence type="ECO:0000313" key="2">
    <source>
        <dbReference type="EMBL" id="JAQ09831.1"/>
    </source>
</evidence>
<protein>
    <submittedName>
        <fullName evidence="1">Uncharacterized protein</fullName>
    </submittedName>
</protein>